<comment type="caution">
    <text evidence="1">The sequence shown here is derived from an EMBL/GenBank/DDBJ whole genome shotgun (WGS) entry which is preliminary data.</text>
</comment>
<gene>
    <name evidence="1" type="ORF">F383_38066</name>
</gene>
<protein>
    <submittedName>
        <fullName evidence="1">Uncharacterized protein</fullName>
    </submittedName>
</protein>
<dbReference type="Proteomes" id="UP000032142">
    <property type="component" value="Unassembled WGS sequence"/>
</dbReference>
<sequence>MYRLINILFNFGYV</sequence>
<proteinExistence type="predicted"/>
<reference evidence="2" key="1">
    <citation type="submission" date="2014-09" db="EMBL/GenBank/DDBJ databases">
        <authorList>
            <person name="Mudge J."/>
            <person name="Ramaraj T."/>
            <person name="Lindquist I.E."/>
            <person name="Bharti A.K."/>
            <person name="Sundararajan A."/>
            <person name="Cameron C.T."/>
            <person name="Woodward J.E."/>
            <person name="May G.D."/>
            <person name="Brubaker C."/>
            <person name="Broadhvest J."/>
            <person name="Wilkins T.A."/>
        </authorList>
    </citation>
    <scope>NUCLEOTIDE SEQUENCE</scope>
    <source>
        <strain evidence="2">cv. AKA8401</strain>
    </source>
</reference>
<accession>A0A0B0M9P7</accession>
<dbReference type="EMBL" id="JRRC01052017">
    <property type="protein sequence ID" value="KHF98792.1"/>
    <property type="molecule type" value="Genomic_DNA"/>
</dbReference>
<evidence type="ECO:0000313" key="1">
    <source>
        <dbReference type="EMBL" id="KHF98792.1"/>
    </source>
</evidence>
<evidence type="ECO:0000313" key="2">
    <source>
        <dbReference type="Proteomes" id="UP000032142"/>
    </source>
</evidence>
<name>A0A0B0M9P7_GOSAR</name>
<keyword evidence="2" id="KW-1185">Reference proteome</keyword>
<organism evidence="1 2">
    <name type="scientific">Gossypium arboreum</name>
    <name type="common">Tree cotton</name>
    <name type="synonym">Gossypium nanking</name>
    <dbReference type="NCBI Taxonomy" id="29729"/>
    <lineage>
        <taxon>Eukaryota</taxon>
        <taxon>Viridiplantae</taxon>
        <taxon>Streptophyta</taxon>
        <taxon>Embryophyta</taxon>
        <taxon>Tracheophyta</taxon>
        <taxon>Spermatophyta</taxon>
        <taxon>Magnoliopsida</taxon>
        <taxon>eudicotyledons</taxon>
        <taxon>Gunneridae</taxon>
        <taxon>Pentapetalae</taxon>
        <taxon>rosids</taxon>
        <taxon>malvids</taxon>
        <taxon>Malvales</taxon>
        <taxon>Malvaceae</taxon>
        <taxon>Malvoideae</taxon>
        <taxon>Gossypium</taxon>
    </lineage>
</organism>